<feature type="domain" description="Zinc finger DksA/TraR C4-type" evidence="5">
    <location>
        <begin position="75"/>
        <end position="105"/>
    </location>
</feature>
<sequence>MQDHITRPEQVLRDRRAELVTRLARISGELDAPLPADIEDQAIELEDDEVLEDLGHAGERELRAIDAALVRIENGTYGICQNCGEEISPARLKALPTSALCRTCAS</sequence>
<gene>
    <name evidence="7" type="ORF">ATO8_16585</name>
</gene>
<dbReference type="Gene3D" id="1.20.120.910">
    <property type="entry name" value="DksA, coiled-coil domain"/>
    <property type="match status" value="1"/>
</dbReference>
<dbReference type="SUPFAM" id="SSF109635">
    <property type="entry name" value="DnaK suppressor protein DksA, alpha-hairpin domain"/>
    <property type="match status" value="1"/>
</dbReference>
<dbReference type="PROSITE" id="PS51128">
    <property type="entry name" value="ZF_DKSA_2"/>
    <property type="match status" value="1"/>
</dbReference>
<feature type="zinc finger region" description="dksA C4-type" evidence="4">
    <location>
        <begin position="80"/>
        <end position="104"/>
    </location>
</feature>
<comment type="caution">
    <text evidence="7">The sequence shown here is derived from an EMBL/GenBank/DDBJ whole genome shotgun (WGS) entry which is preliminary data.</text>
</comment>
<reference evidence="7 8" key="1">
    <citation type="journal article" date="2014" name="Antonie Van Leeuwenhoek">
        <title>Roseivivax atlanticus sp. nov., isolated from surface seawater of the Atlantic Ocean.</title>
        <authorList>
            <person name="Li G."/>
            <person name="Lai Q."/>
            <person name="Liu X."/>
            <person name="Sun F."/>
            <person name="Shao Z."/>
        </authorList>
    </citation>
    <scope>NUCLEOTIDE SEQUENCE [LARGE SCALE GENOMIC DNA]</scope>
    <source>
        <strain evidence="7 8">22II-s10s</strain>
    </source>
</reference>
<dbReference type="Pfam" id="PF21173">
    <property type="entry name" value="DksA-like_N"/>
    <property type="match status" value="1"/>
</dbReference>
<dbReference type="PANTHER" id="PTHR33823:SF4">
    <property type="entry name" value="GENERAL STRESS PROTEIN 16O"/>
    <property type="match status" value="1"/>
</dbReference>
<dbReference type="PANTHER" id="PTHR33823">
    <property type="entry name" value="RNA POLYMERASE-BINDING TRANSCRIPTION FACTOR DKSA-RELATED"/>
    <property type="match status" value="1"/>
</dbReference>
<dbReference type="Proteomes" id="UP000019063">
    <property type="component" value="Unassembled WGS sequence"/>
</dbReference>
<dbReference type="InterPro" id="IPR000962">
    <property type="entry name" value="Znf_DskA_TraR"/>
</dbReference>
<dbReference type="EMBL" id="AQQW01000011">
    <property type="protein sequence ID" value="ETW11550.1"/>
    <property type="molecule type" value="Genomic_DNA"/>
</dbReference>
<evidence type="ECO:0000256" key="2">
    <source>
        <dbReference type="ARBA" id="ARBA00022771"/>
    </source>
</evidence>
<protein>
    <submittedName>
        <fullName evidence="7">TraR/DksA family transcriptional regulator</fullName>
    </submittedName>
</protein>
<feature type="domain" description="DnaK suppressor protein-like N-terminal" evidence="6">
    <location>
        <begin position="9"/>
        <end position="72"/>
    </location>
</feature>
<evidence type="ECO:0000313" key="8">
    <source>
        <dbReference type="Proteomes" id="UP000019063"/>
    </source>
</evidence>
<dbReference type="InterPro" id="IPR048487">
    <property type="entry name" value="DksA-like_N"/>
</dbReference>
<dbReference type="eggNOG" id="COG1734">
    <property type="taxonomic scope" value="Bacteria"/>
</dbReference>
<evidence type="ECO:0000259" key="5">
    <source>
        <dbReference type="Pfam" id="PF01258"/>
    </source>
</evidence>
<evidence type="ECO:0000313" key="7">
    <source>
        <dbReference type="EMBL" id="ETW11550.1"/>
    </source>
</evidence>
<dbReference type="STRING" id="1379903.ATO8_16585"/>
<dbReference type="InterPro" id="IPR037187">
    <property type="entry name" value="DnaK_N"/>
</dbReference>
<keyword evidence="2" id="KW-0863">Zinc-finger</keyword>
<keyword evidence="3" id="KW-0862">Zinc</keyword>
<dbReference type="Pfam" id="PF01258">
    <property type="entry name" value="zf-dskA_traR"/>
    <property type="match status" value="1"/>
</dbReference>
<evidence type="ECO:0000259" key="6">
    <source>
        <dbReference type="Pfam" id="PF21173"/>
    </source>
</evidence>
<evidence type="ECO:0000256" key="3">
    <source>
        <dbReference type="ARBA" id="ARBA00022833"/>
    </source>
</evidence>
<dbReference type="AlphaFoldDB" id="W4HHT4"/>
<name>W4HHT4_9RHOB</name>
<keyword evidence="8" id="KW-1185">Reference proteome</keyword>
<accession>W4HHT4</accession>
<dbReference type="SUPFAM" id="SSF57716">
    <property type="entry name" value="Glucocorticoid receptor-like (DNA-binding domain)"/>
    <property type="match status" value="1"/>
</dbReference>
<evidence type="ECO:0000256" key="4">
    <source>
        <dbReference type="PROSITE-ProRule" id="PRU00510"/>
    </source>
</evidence>
<evidence type="ECO:0000256" key="1">
    <source>
        <dbReference type="ARBA" id="ARBA00022723"/>
    </source>
</evidence>
<dbReference type="GO" id="GO:0008270">
    <property type="term" value="F:zinc ion binding"/>
    <property type="evidence" value="ECO:0007669"/>
    <property type="project" value="UniProtKB-KW"/>
</dbReference>
<dbReference type="RefSeq" id="WP_043846109.1">
    <property type="nucleotide sequence ID" value="NZ_AQQW01000011.1"/>
</dbReference>
<organism evidence="7 8">
    <name type="scientific">Roseivivax marinus</name>
    <dbReference type="NCBI Taxonomy" id="1379903"/>
    <lineage>
        <taxon>Bacteria</taxon>
        <taxon>Pseudomonadati</taxon>
        <taxon>Pseudomonadota</taxon>
        <taxon>Alphaproteobacteria</taxon>
        <taxon>Rhodobacterales</taxon>
        <taxon>Roseobacteraceae</taxon>
        <taxon>Roseivivax</taxon>
    </lineage>
</organism>
<keyword evidence="1" id="KW-0479">Metal-binding</keyword>
<proteinExistence type="predicted"/>